<keyword evidence="2" id="KW-1185">Reference proteome</keyword>
<gene>
    <name evidence="1" type="ORF">ANCDUO_15310</name>
</gene>
<sequence length="115" mass="12995">MKGFAPDTAMLSAYLIRTIDGKGCQNMHTSYPDQRGKLPTWLENRLTWVGALKYVIVFLIYRDISNFFSVIRGGELTKHEACIVRGISGLKPGTNSSTWQVPSEELQECRVLQDE</sequence>
<name>A0A0C2CDZ2_9BILA</name>
<dbReference type="EMBL" id="KN738939">
    <property type="protein sequence ID" value="KIH54543.1"/>
    <property type="molecule type" value="Genomic_DNA"/>
</dbReference>
<dbReference type="OrthoDB" id="5403181at2759"/>
<organism evidence="1 2">
    <name type="scientific">Ancylostoma duodenale</name>
    <dbReference type="NCBI Taxonomy" id="51022"/>
    <lineage>
        <taxon>Eukaryota</taxon>
        <taxon>Metazoa</taxon>
        <taxon>Ecdysozoa</taxon>
        <taxon>Nematoda</taxon>
        <taxon>Chromadorea</taxon>
        <taxon>Rhabditida</taxon>
        <taxon>Rhabditina</taxon>
        <taxon>Rhabditomorpha</taxon>
        <taxon>Strongyloidea</taxon>
        <taxon>Ancylostomatidae</taxon>
        <taxon>Ancylostomatinae</taxon>
        <taxon>Ancylostoma</taxon>
    </lineage>
</organism>
<dbReference type="AlphaFoldDB" id="A0A0C2CDZ2"/>
<dbReference type="Proteomes" id="UP000054047">
    <property type="component" value="Unassembled WGS sequence"/>
</dbReference>
<evidence type="ECO:0000313" key="1">
    <source>
        <dbReference type="EMBL" id="KIH54543.1"/>
    </source>
</evidence>
<proteinExistence type="predicted"/>
<accession>A0A0C2CDZ2</accession>
<protein>
    <submittedName>
        <fullName evidence="1">Uncharacterized protein</fullName>
    </submittedName>
</protein>
<evidence type="ECO:0000313" key="2">
    <source>
        <dbReference type="Proteomes" id="UP000054047"/>
    </source>
</evidence>
<reference evidence="1 2" key="1">
    <citation type="submission" date="2013-12" db="EMBL/GenBank/DDBJ databases">
        <title>Draft genome of the parsitic nematode Ancylostoma duodenale.</title>
        <authorList>
            <person name="Mitreva M."/>
        </authorList>
    </citation>
    <scope>NUCLEOTIDE SEQUENCE [LARGE SCALE GENOMIC DNA]</scope>
    <source>
        <strain evidence="1 2">Zhejiang</strain>
    </source>
</reference>